<protein>
    <submittedName>
        <fullName evidence="1">Uncharacterized protein</fullName>
    </submittedName>
</protein>
<dbReference type="HOGENOM" id="CLU_3316279_0_0_5"/>
<dbReference type="Pfam" id="PF20135">
    <property type="entry name" value="DUF6525"/>
    <property type="match status" value="1"/>
</dbReference>
<evidence type="ECO:0000313" key="1">
    <source>
        <dbReference type="EMBL" id="AHM04518.1"/>
    </source>
</evidence>
<dbReference type="EMBL" id="CP004372">
    <property type="protein sequence ID" value="AHM04518.1"/>
    <property type="molecule type" value="Genomic_DNA"/>
</dbReference>
<evidence type="ECO:0000313" key="2">
    <source>
        <dbReference type="Proteomes" id="UP000019593"/>
    </source>
</evidence>
<reference evidence="1 2" key="1">
    <citation type="submission" date="2013-03" db="EMBL/GenBank/DDBJ databases">
        <authorList>
            <person name="Fiebig A."/>
            <person name="Goeker M."/>
            <person name="Klenk H.-P.P."/>
        </authorList>
    </citation>
    <scope>NUCLEOTIDE SEQUENCE [LARGE SCALE GENOMIC DNA]</scope>
    <source>
        <strain evidence="2">DSM 19469</strain>
    </source>
</reference>
<dbReference type="InterPro" id="IPR045386">
    <property type="entry name" value="DUF6525"/>
</dbReference>
<dbReference type="AlphaFoldDB" id="W8RTL3"/>
<organism evidence="1 2">
    <name type="scientific">Roseicyclus elongatus DSM 19469</name>
    <dbReference type="NCBI Taxonomy" id="1294273"/>
    <lineage>
        <taxon>Bacteria</taxon>
        <taxon>Pseudomonadati</taxon>
        <taxon>Pseudomonadota</taxon>
        <taxon>Alphaproteobacteria</taxon>
        <taxon>Rhodobacterales</taxon>
        <taxon>Roseobacteraceae</taxon>
        <taxon>Roseicyclus</taxon>
    </lineage>
</organism>
<dbReference type="KEGG" id="red:roselon_02175"/>
<keyword evidence="2" id="KW-1185">Reference proteome</keyword>
<proteinExistence type="predicted"/>
<sequence length="39" mass="4506">MRRAFERALARTGDPQAALAELDRLQHIQLSRERPDDMA</sequence>
<name>W8RTL3_9RHOB</name>
<gene>
    <name evidence="1" type="ORF">roselon_02175</name>
</gene>
<dbReference type="Proteomes" id="UP000019593">
    <property type="component" value="Chromosome"/>
</dbReference>
<accession>W8RTL3</accession>